<evidence type="ECO:0000256" key="5">
    <source>
        <dbReference type="ARBA" id="ARBA00049117"/>
    </source>
</evidence>
<keyword evidence="3" id="KW-0143">Chaperone</keyword>
<dbReference type="SUPFAM" id="SSF52540">
    <property type="entry name" value="P-loop containing nucleoside triphosphate hydrolases"/>
    <property type="match status" value="1"/>
</dbReference>
<dbReference type="PANTHER" id="PTHR13748">
    <property type="entry name" value="COBW-RELATED"/>
    <property type="match status" value="1"/>
</dbReference>
<comment type="catalytic activity">
    <reaction evidence="5">
        <text>GTP + H2O = GDP + phosphate + H(+)</text>
        <dbReference type="Rhea" id="RHEA:19669"/>
        <dbReference type="ChEBI" id="CHEBI:15377"/>
        <dbReference type="ChEBI" id="CHEBI:15378"/>
        <dbReference type="ChEBI" id="CHEBI:37565"/>
        <dbReference type="ChEBI" id="CHEBI:43474"/>
        <dbReference type="ChEBI" id="CHEBI:58189"/>
    </reaction>
    <physiologicalReaction direction="left-to-right" evidence="5">
        <dbReference type="Rhea" id="RHEA:19670"/>
    </physiologicalReaction>
</comment>
<dbReference type="Gene3D" id="3.40.50.300">
    <property type="entry name" value="P-loop containing nucleotide triphosphate hydrolases"/>
    <property type="match status" value="1"/>
</dbReference>
<dbReference type="SUPFAM" id="SSF90002">
    <property type="entry name" value="Hypothetical protein YjiA, C-terminal domain"/>
    <property type="match status" value="1"/>
</dbReference>
<dbReference type="EMBL" id="CAMXCT010006323">
    <property type="protein sequence ID" value="CAI4014359.1"/>
    <property type="molecule type" value="Genomic_DNA"/>
</dbReference>
<comment type="similarity">
    <text evidence="4">Belongs to the SIMIBI class G3E GTPase family. ZNG1 subfamily.</text>
</comment>
<evidence type="ECO:0000256" key="3">
    <source>
        <dbReference type="ARBA" id="ARBA00023186"/>
    </source>
</evidence>
<evidence type="ECO:0000256" key="4">
    <source>
        <dbReference type="ARBA" id="ARBA00034320"/>
    </source>
</evidence>
<evidence type="ECO:0000256" key="2">
    <source>
        <dbReference type="ARBA" id="ARBA00022801"/>
    </source>
</evidence>
<organism evidence="8">
    <name type="scientific">Cladocopium goreaui</name>
    <dbReference type="NCBI Taxonomy" id="2562237"/>
    <lineage>
        <taxon>Eukaryota</taxon>
        <taxon>Sar</taxon>
        <taxon>Alveolata</taxon>
        <taxon>Dinophyceae</taxon>
        <taxon>Suessiales</taxon>
        <taxon>Symbiodiniaceae</taxon>
        <taxon>Cladocopium</taxon>
    </lineage>
</organism>
<name>A0A9P1DRZ3_9DINO</name>
<keyword evidence="2" id="KW-0378">Hydrolase</keyword>
<keyword evidence="10" id="KW-1185">Reference proteome</keyword>
<evidence type="ECO:0000256" key="1">
    <source>
        <dbReference type="ARBA" id="ARBA00022741"/>
    </source>
</evidence>
<dbReference type="EMBL" id="CAMXCT020006323">
    <property type="protein sequence ID" value="CAL1167734.1"/>
    <property type="molecule type" value="Genomic_DNA"/>
</dbReference>
<dbReference type="OrthoDB" id="258627at2759"/>
<dbReference type="AlphaFoldDB" id="A0A9P1DRZ3"/>
<feature type="domain" description="CobW/HypB/UreG nucleotide-binding" evidence="6">
    <location>
        <begin position="53"/>
        <end position="249"/>
    </location>
</feature>
<dbReference type="InterPro" id="IPR051316">
    <property type="entry name" value="Zinc-reg_GTPase_activator"/>
</dbReference>
<dbReference type="Pfam" id="PF02492">
    <property type="entry name" value="cobW"/>
    <property type="match status" value="1"/>
</dbReference>
<keyword evidence="1" id="KW-0547">Nucleotide-binding</keyword>
<dbReference type="CDD" id="cd03112">
    <property type="entry name" value="CobW-like"/>
    <property type="match status" value="1"/>
</dbReference>
<evidence type="ECO:0000313" key="9">
    <source>
        <dbReference type="EMBL" id="CAL4801671.1"/>
    </source>
</evidence>
<dbReference type="PANTHER" id="PTHR13748:SF62">
    <property type="entry name" value="COBW DOMAIN-CONTAINING PROTEIN"/>
    <property type="match status" value="1"/>
</dbReference>
<evidence type="ECO:0000259" key="6">
    <source>
        <dbReference type="Pfam" id="PF02492"/>
    </source>
</evidence>
<dbReference type="Gene3D" id="3.30.1220.10">
    <property type="entry name" value="CobW-like, C-terminal domain"/>
    <property type="match status" value="1"/>
</dbReference>
<evidence type="ECO:0000259" key="7">
    <source>
        <dbReference type="Pfam" id="PF07683"/>
    </source>
</evidence>
<dbReference type="InterPro" id="IPR011629">
    <property type="entry name" value="CobW-like_C"/>
</dbReference>
<proteinExistence type="inferred from homology"/>
<dbReference type="GO" id="GO:0016787">
    <property type="term" value="F:hydrolase activity"/>
    <property type="evidence" value="ECO:0007669"/>
    <property type="project" value="UniProtKB-KW"/>
</dbReference>
<dbReference type="InterPro" id="IPR027417">
    <property type="entry name" value="P-loop_NTPase"/>
</dbReference>
<dbReference type="EMBL" id="CAMXCT030006323">
    <property type="protein sequence ID" value="CAL4801671.1"/>
    <property type="molecule type" value="Genomic_DNA"/>
</dbReference>
<dbReference type="InterPro" id="IPR003495">
    <property type="entry name" value="CobW/HypB/UreG_nucleotide-bd"/>
</dbReference>
<reference evidence="9 10" key="2">
    <citation type="submission" date="2024-05" db="EMBL/GenBank/DDBJ databases">
        <authorList>
            <person name="Chen Y."/>
            <person name="Shah S."/>
            <person name="Dougan E. K."/>
            <person name="Thang M."/>
            <person name="Chan C."/>
        </authorList>
    </citation>
    <scope>NUCLEOTIDE SEQUENCE [LARGE SCALE GENOMIC DNA]</scope>
</reference>
<comment type="caution">
    <text evidence="8">The sequence shown here is derived from an EMBL/GenBank/DDBJ whole genome shotgun (WGS) entry which is preliminary data.</text>
</comment>
<gene>
    <name evidence="8" type="ORF">C1SCF055_LOCUS39269</name>
</gene>
<evidence type="ECO:0000313" key="8">
    <source>
        <dbReference type="EMBL" id="CAI4014359.1"/>
    </source>
</evidence>
<protein>
    <submittedName>
        <fullName evidence="9">Zinc-regulated GTPase metalloprotein activator 1 (Cobalamin synthase W domain-containing protein 1) (COBW domain-containing protein 1)</fullName>
    </submittedName>
</protein>
<sequence length="450" mass="50358">MYEVRGDIITGLGANKRAATDYQCAQKLGAELKDKVAQAEAKTKEKKASGKVPVTVLTGFLGSGKTTLLNRILKEFHGKRIAVIENEFGEVGIDDSLIEAGPLTTEENIIEMNNGCICCTVRGDLIAGLKKMVKNSIKNNKPLDGVIIETTGLADPAPVAQTFFADDYVQQKLHLDGIVTLVDAKHLIMHLDEGYLLWWQEKPEGVENEAVEQVAFADRIVLNKCDLVDEAHLDEVEKRIRMINDSVKIQRTTQSKVDMDFILGIEAFNLDKILEMDDAFLEDEQDHQHDDRVTSCGFHVKGEVHQQRLNEWLAWLLKEQLGLRGVDLFRTKGVLAVQGMKEKFVFQAVHMAFNGAPQKEWEPGEERISKLTFIGKNLNRQAGHVSNEVDAIRCGYCKIPLATSQQDVLVFATRWDRSVWFSRALAGRMGPVWEDRSQHCVAFVALSAQA</sequence>
<accession>A0A9P1DRZ3</accession>
<evidence type="ECO:0000313" key="10">
    <source>
        <dbReference type="Proteomes" id="UP001152797"/>
    </source>
</evidence>
<dbReference type="InterPro" id="IPR036627">
    <property type="entry name" value="CobW-likC_sf"/>
</dbReference>
<dbReference type="GO" id="GO:0000166">
    <property type="term" value="F:nucleotide binding"/>
    <property type="evidence" value="ECO:0007669"/>
    <property type="project" value="UniProtKB-KW"/>
</dbReference>
<dbReference type="Proteomes" id="UP001152797">
    <property type="component" value="Unassembled WGS sequence"/>
</dbReference>
<dbReference type="Pfam" id="PF07683">
    <property type="entry name" value="CobW_C"/>
    <property type="match status" value="1"/>
</dbReference>
<reference evidence="8" key="1">
    <citation type="submission" date="2022-10" db="EMBL/GenBank/DDBJ databases">
        <authorList>
            <person name="Chen Y."/>
            <person name="Dougan E. K."/>
            <person name="Chan C."/>
            <person name="Rhodes N."/>
            <person name="Thang M."/>
        </authorList>
    </citation>
    <scope>NUCLEOTIDE SEQUENCE</scope>
</reference>
<feature type="domain" description="CobW C-terminal" evidence="7">
    <location>
        <begin position="294"/>
        <end position="382"/>
    </location>
</feature>
<dbReference type="GO" id="GO:0005737">
    <property type="term" value="C:cytoplasm"/>
    <property type="evidence" value="ECO:0007669"/>
    <property type="project" value="TreeGrafter"/>
</dbReference>